<keyword evidence="2" id="KW-1185">Reference proteome</keyword>
<accession>A0A4R6M7B9</accession>
<sequence length="160" mass="18293">MKINKFELMFYAGAFVSIFGVAALVRAIHSDDPLPDDVGPCILESGLCTVNSQDFNGITTVQFEDGIRLNRRIHTELQLPKEAENAQSITLVLEGREMYLGVYEYPMFEKENNRWISKVVIPLCTDNRMQWKLQVRAIDADGDEKEWAYTFDIENPNEAV</sequence>
<comment type="caution">
    <text evidence="1">The sequence shown here is derived from an EMBL/GenBank/DDBJ whole genome shotgun (WGS) entry which is preliminary data.</text>
</comment>
<protein>
    <recommendedName>
        <fullName evidence="3">FixH protein</fullName>
    </recommendedName>
</protein>
<organism evidence="1 2">
    <name type="scientific">Marinomonas balearica</name>
    <dbReference type="NCBI Taxonomy" id="491947"/>
    <lineage>
        <taxon>Bacteria</taxon>
        <taxon>Pseudomonadati</taxon>
        <taxon>Pseudomonadota</taxon>
        <taxon>Gammaproteobacteria</taxon>
        <taxon>Oceanospirillales</taxon>
        <taxon>Oceanospirillaceae</taxon>
        <taxon>Marinomonas</taxon>
    </lineage>
</organism>
<evidence type="ECO:0008006" key="3">
    <source>
        <dbReference type="Google" id="ProtNLM"/>
    </source>
</evidence>
<evidence type="ECO:0000313" key="1">
    <source>
        <dbReference type="EMBL" id="TDO97291.1"/>
    </source>
</evidence>
<gene>
    <name evidence="1" type="ORF">DFP79_2108</name>
</gene>
<dbReference type="AlphaFoldDB" id="A0A4R6M7B9"/>
<reference evidence="1 2" key="1">
    <citation type="submission" date="2019-03" db="EMBL/GenBank/DDBJ databases">
        <title>Genomic Encyclopedia of Type Strains, Phase III (KMG-III): the genomes of soil and plant-associated and newly described type strains.</title>
        <authorList>
            <person name="Whitman W."/>
        </authorList>
    </citation>
    <scope>NUCLEOTIDE SEQUENCE [LARGE SCALE GENOMIC DNA]</scope>
    <source>
        <strain evidence="1 2">CECT 7378</strain>
    </source>
</reference>
<dbReference type="OrthoDB" id="5917490at2"/>
<dbReference type="EMBL" id="SNXC01000012">
    <property type="protein sequence ID" value="TDO97291.1"/>
    <property type="molecule type" value="Genomic_DNA"/>
</dbReference>
<dbReference type="Proteomes" id="UP000294656">
    <property type="component" value="Unassembled WGS sequence"/>
</dbReference>
<name>A0A4R6M7B9_9GAMM</name>
<proteinExistence type="predicted"/>
<evidence type="ECO:0000313" key="2">
    <source>
        <dbReference type="Proteomes" id="UP000294656"/>
    </source>
</evidence>
<dbReference type="RefSeq" id="WP_013659376.1">
    <property type="nucleotide sequence ID" value="NZ_SNXC01000012.1"/>
</dbReference>